<dbReference type="AlphaFoldDB" id="A0A5N6SZ53"/>
<reference evidence="1 2" key="1">
    <citation type="submission" date="2019-04" db="EMBL/GenBank/DDBJ databases">
        <title>Friends and foes A comparative genomics study of 23 Aspergillus species from section Flavi.</title>
        <authorList>
            <consortium name="DOE Joint Genome Institute"/>
            <person name="Kjaerbolling I."/>
            <person name="Vesth T."/>
            <person name="Frisvad J.C."/>
            <person name="Nybo J.L."/>
            <person name="Theobald S."/>
            <person name="Kildgaard S."/>
            <person name="Isbrandt T."/>
            <person name="Kuo A."/>
            <person name="Sato A."/>
            <person name="Lyhne E.K."/>
            <person name="Kogle M.E."/>
            <person name="Wiebenga A."/>
            <person name="Kun R.S."/>
            <person name="Lubbers R.J."/>
            <person name="Makela M.R."/>
            <person name="Barry K."/>
            <person name="Chovatia M."/>
            <person name="Clum A."/>
            <person name="Daum C."/>
            <person name="Haridas S."/>
            <person name="He G."/>
            <person name="LaButti K."/>
            <person name="Lipzen A."/>
            <person name="Mondo S."/>
            <person name="Riley R."/>
            <person name="Salamov A."/>
            <person name="Simmons B.A."/>
            <person name="Magnuson J.K."/>
            <person name="Henrissat B."/>
            <person name="Mortensen U.H."/>
            <person name="Larsen T.O."/>
            <person name="Devries R.P."/>
            <person name="Grigoriev I.V."/>
            <person name="Machida M."/>
            <person name="Baker S.E."/>
            <person name="Andersen M.R."/>
        </authorList>
    </citation>
    <scope>NUCLEOTIDE SEQUENCE [LARGE SCALE GENOMIC DNA]</scope>
    <source>
        <strain evidence="1 2">CBS 117625</strain>
    </source>
</reference>
<accession>A0A5N6SZ53</accession>
<sequence length="337" mass="37406">MTTTRQALIDKPKGTTTYRLGQTFLLHVFWEAPSQRTAQELLDALSKCAAATHRDTPCVPVYFFRLSHSNECAATLTIDDHPQLQAAIRKLQIGVPRPAVEADLRRRGLDPALLDLAPSAPLPAELQNKPVVVEFTELYLDREAFYDHVGSKDYLAAYESVMQPGLQNRQCTLRLGEPTPDLVEKILEPMLKETVMPLTSSCYLFRSPVTAVTGATLYSLDLSDQREENSDNRAAMAGRLTDALGEECISCVTFPHPWRPNILRLMCVSLGLPTRGVLETVAAMQLESGEVFCDDISTKLVREIAQQVGIGATLVVNASEHVGYWFHDRVAELRPTK</sequence>
<name>A0A5N6SZ53_ASPPS</name>
<dbReference type="RefSeq" id="XP_031916008.1">
    <property type="nucleotide sequence ID" value="XM_032059306.1"/>
</dbReference>
<dbReference type="EMBL" id="ML743563">
    <property type="protein sequence ID" value="KAE8139945.1"/>
    <property type="molecule type" value="Genomic_DNA"/>
</dbReference>
<evidence type="ECO:0000313" key="2">
    <source>
        <dbReference type="Proteomes" id="UP000325672"/>
    </source>
</evidence>
<protein>
    <submittedName>
        <fullName evidence="1">Uncharacterized protein</fullName>
    </submittedName>
</protein>
<dbReference type="GeneID" id="43643516"/>
<dbReference type="Proteomes" id="UP000325672">
    <property type="component" value="Unassembled WGS sequence"/>
</dbReference>
<proteinExistence type="predicted"/>
<organism evidence="1 2">
    <name type="scientific">Aspergillus pseudotamarii</name>
    <dbReference type="NCBI Taxonomy" id="132259"/>
    <lineage>
        <taxon>Eukaryota</taxon>
        <taxon>Fungi</taxon>
        <taxon>Dikarya</taxon>
        <taxon>Ascomycota</taxon>
        <taxon>Pezizomycotina</taxon>
        <taxon>Eurotiomycetes</taxon>
        <taxon>Eurotiomycetidae</taxon>
        <taxon>Eurotiales</taxon>
        <taxon>Aspergillaceae</taxon>
        <taxon>Aspergillus</taxon>
        <taxon>Aspergillus subgen. Circumdati</taxon>
    </lineage>
</organism>
<gene>
    <name evidence="1" type="ORF">BDV38DRAFT_280416</name>
</gene>
<dbReference type="OrthoDB" id="71599at2759"/>
<keyword evidence="2" id="KW-1185">Reference proteome</keyword>
<evidence type="ECO:0000313" key="1">
    <source>
        <dbReference type="EMBL" id="KAE8139945.1"/>
    </source>
</evidence>